<evidence type="ECO:0000256" key="1">
    <source>
        <dbReference type="SAM" id="Coils"/>
    </source>
</evidence>
<feature type="region of interest" description="Disordered" evidence="2">
    <location>
        <begin position="386"/>
        <end position="421"/>
    </location>
</feature>
<feature type="region of interest" description="Disordered" evidence="2">
    <location>
        <begin position="85"/>
        <end position="116"/>
    </location>
</feature>
<feature type="compositionally biased region" description="Basic and acidic residues" evidence="2">
    <location>
        <begin position="399"/>
        <end position="411"/>
    </location>
</feature>
<sequence>MLSVPEGVSPPLVAKLEAIQKDIRVLLHNFKILKGRVQSEPENSIHSERLEIVRHYLYQRNDQQKPILAKIRSEVAQLYGNVGKSKGVQPKSAPTEADIRHGEEAIPSGQAKPSKEVLDKRASMLKRMALVRQQKKRRKRRAARPIKTPRSPSPVQVEEDHWSKVKDPMAELGPEQFPAHVAHLDKFQVDLQVKPEDLAEEPDPIFPQQLTLNDTTDQNAFMLNLGLLTGPDLTKVETHRDSVLGRKRDIRDRTYVPEFTEKKHRESYRWLNATNDINSPPLLRKRRRNVLPIDIPVKRGRPRNVASSTQPSPPDSTASLSRPDTPVNGKDEEENSNGSNPGVVDSGSAANPTSAETAISIDATETDIDSAQKDMSAGKEVLITEEIKECSSRPMAPELAEHSGNDSKPEPVIKTPNELGKRERIRRSKFAKVRASMETELEKLEDRYSELCSILDGNKFTVATRKERGRINDMIKEKEDVSMQMQKIKHVLHHNII</sequence>
<gene>
    <name evidence="3" type="ORF">TCAL_01910</name>
</gene>
<keyword evidence="4" id="KW-1185">Reference proteome</keyword>
<evidence type="ECO:0000313" key="4">
    <source>
        <dbReference type="Proteomes" id="UP000318571"/>
    </source>
</evidence>
<dbReference type="AlphaFoldDB" id="A0A553P6K8"/>
<keyword evidence="1" id="KW-0175">Coiled coil</keyword>
<feature type="region of interest" description="Disordered" evidence="2">
    <location>
        <begin position="293"/>
        <end position="353"/>
    </location>
</feature>
<dbReference type="Proteomes" id="UP000318571">
    <property type="component" value="Chromosome 3"/>
</dbReference>
<protein>
    <submittedName>
        <fullName evidence="3">Uncharacterized protein</fullName>
    </submittedName>
</protein>
<feature type="compositionally biased region" description="Basic residues" evidence="2">
    <location>
        <begin position="133"/>
        <end position="144"/>
    </location>
</feature>
<comment type="caution">
    <text evidence="3">The sequence shown here is derived from an EMBL/GenBank/DDBJ whole genome shotgun (WGS) entry which is preliminary data.</text>
</comment>
<evidence type="ECO:0000313" key="3">
    <source>
        <dbReference type="EMBL" id="TRY73316.1"/>
    </source>
</evidence>
<proteinExistence type="predicted"/>
<feature type="region of interest" description="Disordered" evidence="2">
    <location>
        <begin position="131"/>
        <end position="160"/>
    </location>
</feature>
<feature type="compositionally biased region" description="Polar residues" evidence="2">
    <location>
        <begin position="305"/>
        <end position="322"/>
    </location>
</feature>
<reference evidence="3 4" key="1">
    <citation type="journal article" date="2018" name="Nat. Ecol. Evol.">
        <title>Genomic signatures of mitonuclear coevolution across populations of Tigriopus californicus.</title>
        <authorList>
            <person name="Barreto F.S."/>
            <person name="Watson E.T."/>
            <person name="Lima T.G."/>
            <person name="Willett C.S."/>
            <person name="Edmands S."/>
            <person name="Li W."/>
            <person name="Burton R.S."/>
        </authorList>
    </citation>
    <scope>NUCLEOTIDE SEQUENCE [LARGE SCALE GENOMIC DNA]</scope>
    <source>
        <strain evidence="3 4">San Diego</strain>
    </source>
</reference>
<feature type="region of interest" description="Disordered" evidence="2">
    <location>
        <begin position="358"/>
        <end position="377"/>
    </location>
</feature>
<organism evidence="3 4">
    <name type="scientific">Tigriopus californicus</name>
    <name type="common">Marine copepod</name>
    <dbReference type="NCBI Taxonomy" id="6832"/>
    <lineage>
        <taxon>Eukaryota</taxon>
        <taxon>Metazoa</taxon>
        <taxon>Ecdysozoa</taxon>
        <taxon>Arthropoda</taxon>
        <taxon>Crustacea</taxon>
        <taxon>Multicrustacea</taxon>
        <taxon>Hexanauplia</taxon>
        <taxon>Copepoda</taxon>
        <taxon>Harpacticoida</taxon>
        <taxon>Harpacticidae</taxon>
        <taxon>Tigriopus</taxon>
    </lineage>
</organism>
<name>A0A553P6K8_TIGCA</name>
<accession>A0A553P6K8</accession>
<feature type="coiled-coil region" evidence="1">
    <location>
        <begin position="427"/>
        <end position="454"/>
    </location>
</feature>
<dbReference type="EMBL" id="VCGU01000007">
    <property type="protein sequence ID" value="TRY73316.1"/>
    <property type="molecule type" value="Genomic_DNA"/>
</dbReference>
<evidence type="ECO:0000256" key="2">
    <source>
        <dbReference type="SAM" id="MobiDB-lite"/>
    </source>
</evidence>